<evidence type="ECO:0000313" key="1">
    <source>
        <dbReference type="EMBL" id="KGX93230.1"/>
    </source>
</evidence>
<reference evidence="1 2" key="1">
    <citation type="submission" date="2013-08" db="EMBL/GenBank/DDBJ databases">
        <authorList>
            <person name="Huang J."/>
            <person name="Wang G."/>
        </authorList>
    </citation>
    <scope>NUCLEOTIDE SEQUENCE [LARGE SCALE GENOMIC DNA]</scope>
    <source>
        <strain evidence="1 2">JSM 076056</strain>
    </source>
</reference>
<dbReference type="OrthoDB" id="2080590at2"/>
<dbReference type="AlphaFoldDB" id="A0A0A5GPX9"/>
<dbReference type="RefSeq" id="WP_026799713.1">
    <property type="nucleotide sequence ID" value="NZ_AULI01000005.1"/>
</dbReference>
<keyword evidence="2" id="KW-1185">Reference proteome</keyword>
<evidence type="ECO:0008006" key="3">
    <source>
        <dbReference type="Google" id="ProtNLM"/>
    </source>
</evidence>
<dbReference type="EMBL" id="AVPE01000003">
    <property type="protein sequence ID" value="KGX93230.1"/>
    <property type="molecule type" value="Genomic_DNA"/>
</dbReference>
<dbReference type="Gene3D" id="3.20.20.80">
    <property type="entry name" value="Glycosidases"/>
    <property type="match status" value="1"/>
</dbReference>
<organism evidence="1 2">
    <name type="scientific">Pontibacillus halophilus JSM 076056 = DSM 19796</name>
    <dbReference type="NCBI Taxonomy" id="1385510"/>
    <lineage>
        <taxon>Bacteria</taxon>
        <taxon>Bacillati</taxon>
        <taxon>Bacillota</taxon>
        <taxon>Bacilli</taxon>
        <taxon>Bacillales</taxon>
        <taxon>Bacillaceae</taxon>
        <taxon>Pontibacillus</taxon>
    </lineage>
</organism>
<dbReference type="STRING" id="1385510.GCA_000425205_01263"/>
<comment type="caution">
    <text evidence="1">The sequence shown here is derived from an EMBL/GenBank/DDBJ whole genome shotgun (WGS) entry which is preliminary data.</text>
</comment>
<proteinExistence type="predicted"/>
<sequence>MRYAWGVDSEQVVTKELYNCVSKHYGKPAYWGRFLTSVPGESEGLSIKEIQLLQEGDTKVLPIYNHFTTATGYRQGRVIAQNAAFHAKRFMIQKGAPLFAYMKGLQGINEAWIRGYVDAMDNTDYEAGFYYDLKNENFTNAYCKAVSKEKSIQEQSFLWSADPNLGVTSLRKAPKFRPIKPNCQGNVWVWQYGRDGNACPIHTDLMSTRLLELL</sequence>
<dbReference type="Proteomes" id="UP000030528">
    <property type="component" value="Unassembled WGS sequence"/>
</dbReference>
<dbReference type="SUPFAM" id="SSF51445">
    <property type="entry name" value="(Trans)glycosidases"/>
    <property type="match status" value="1"/>
</dbReference>
<dbReference type="InterPro" id="IPR017853">
    <property type="entry name" value="GH"/>
</dbReference>
<evidence type="ECO:0000313" key="2">
    <source>
        <dbReference type="Proteomes" id="UP000030528"/>
    </source>
</evidence>
<accession>A0A0A5GPX9</accession>
<protein>
    <recommendedName>
        <fullName evidence="3">DUF1906 domain-containing protein</fullName>
    </recommendedName>
</protein>
<name>A0A0A5GPX9_9BACI</name>
<gene>
    <name evidence="1" type="ORF">N781_12535</name>
</gene>
<dbReference type="eggNOG" id="COG3291">
    <property type="taxonomic scope" value="Bacteria"/>
</dbReference>